<name>A0A420BIN7_SPHD1</name>
<feature type="domain" description="RNA polymerase sigma factor 70 region 4 type 2" evidence="6">
    <location>
        <begin position="135"/>
        <end position="187"/>
    </location>
</feature>
<evidence type="ECO:0000259" key="6">
    <source>
        <dbReference type="Pfam" id="PF08281"/>
    </source>
</evidence>
<dbReference type="Gene3D" id="1.10.10.10">
    <property type="entry name" value="Winged helix-like DNA-binding domain superfamily/Winged helix DNA-binding domain"/>
    <property type="match status" value="1"/>
</dbReference>
<keyword evidence="2" id="KW-0805">Transcription regulation</keyword>
<dbReference type="InterPro" id="IPR013249">
    <property type="entry name" value="RNA_pol_sigma70_r4_t2"/>
</dbReference>
<dbReference type="PANTHER" id="PTHR43133">
    <property type="entry name" value="RNA POLYMERASE ECF-TYPE SIGMA FACTO"/>
    <property type="match status" value="1"/>
</dbReference>
<dbReference type="EMBL" id="RAPY01000001">
    <property type="protein sequence ID" value="RKE56537.1"/>
    <property type="molecule type" value="Genomic_DNA"/>
</dbReference>
<keyword evidence="3" id="KW-0731">Sigma factor</keyword>
<dbReference type="Gene3D" id="1.10.1740.10">
    <property type="match status" value="1"/>
</dbReference>
<comment type="similarity">
    <text evidence="1">Belongs to the sigma-70 factor family. ECF subfamily.</text>
</comment>
<dbReference type="InterPro" id="IPR013324">
    <property type="entry name" value="RNA_pol_sigma_r3/r4-like"/>
</dbReference>
<reference evidence="7 8" key="1">
    <citation type="submission" date="2018-09" db="EMBL/GenBank/DDBJ databases">
        <title>Genomic Encyclopedia of Type Strains, Phase III (KMG-III): the genomes of soil and plant-associated and newly described type strains.</title>
        <authorList>
            <person name="Whitman W."/>
        </authorList>
    </citation>
    <scope>NUCLEOTIDE SEQUENCE [LARGE SCALE GENOMIC DNA]</scope>
    <source>
        <strain evidence="7 8">CECT 7938</strain>
    </source>
</reference>
<evidence type="ECO:0000256" key="2">
    <source>
        <dbReference type="ARBA" id="ARBA00023015"/>
    </source>
</evidence>
<dbReference type="InterPro" id="IPR007627">
    <property type="entry name" value="RNA_pol_sigma70_r2"/>
</dbReference>
<dbReference type="InterPro" id="IPR039425">
    <property type="entry name" value="RNA_pol_sigma-70-like"/>
</dbReference>
<dbReference type="InterPro" id="IPR036388">
    <property type="entry name" value="WH-like_DNA-bd_sf"/>
</dbReference>
<evidence type="ECO:0000256" key="4">
    <source>
        <dbReference type="ARBA" id="ARBA00023163"/>
    </source>
</evidence>
<dbReference type="GO" id="GO:0003677">
    <property type="term" value="F:DNA binding"/>
    <property type="evidence" value="ECO:0007669"/>
    <property type="project" value="InterPro"/>
</dbReference>
<dbReference type="Pfam" id="PF08281">
    <property type="entry name" value="Sigma70_r4_2"/>
    <property type="match status" value="1"/>
</dbReference>
<proteinExistence type="inferred from homology"/>
<dbReference type="RefSeq" id="WP_208642454.1">
    <property type="nucleotide sequence ID" value="NZ_RAPY01000001.1"/>
</dbReference>
<dbReference type="NCBIfam" id="TIGR02937">
    <property type="entry name" value="sigma70-ECF"/>
    <property type="match status" value="1"/>
</dbReference>
<evidence type="ECO:0000256" key="3">
    <source>
        <dbReference type="ARBA" id="ARBA00023082"/>
    </source>
</evidence>
<comment type="caution">
    <text evidence="7">The sequence shown here is derived from an EMBL/GenBank/DDBJ whole genome shotgun (WGS) entry which is preliminary data.</text>
</comment>
<gene>
    <name evidence="7" type="ORF">DFQ12_1402</name>
</gene>
<dbReference type="AlphaFoldDB" id="A0A420BIN7"/>
<dbReference type="SUPFAM" id="SSF88946">
    <property type="entry name" value="Sigma2 domain of RNA polymerase sigma factors"/>
    <property type="match status" value="1"/>
</dbReference>
<dbReference type="SUPFAM" id="SSF88659">
    <property type="entry name" value="Sigma3 and sigma4 domains of RNA polymerase sigma factors"/>
    <property type="match status" value="1"/>
</dbReference>
<dbReference type="GO" id="GO:0016987">
    <property type="term" value="F:sigma factor activity"/>
    <property type="evidence" value="ECO:0007669"/>
    <property type="project" value="UniProtKB-KW"/>
</dbReference>
<sequence>MNTETAIQRQSERELVSQILQRDPHAFRKLIVDHEKLVAHLVYKMIPVAADRRDIIQDVYIKVHNNLRQFRFQSKLSTWIGQITYNTCLHYLQKKRPILMESFFENADSSYTDYNMVQAASNETENRLFARELSQTIAQAVAQLSALYQTLIGLHYQQELSLQEISEITQLPEGTIKSYLFRARKQLKDILLKSQKREEL</sequence>
<dbReference type="CDD" id="cd06171">
    <property type="entry name" value="Sigma70_r4"/>
    <property type="match status" value="1"/>
</dbReference>
<dbReference type="InterPro" id="IPR014284">
    <property type="entry name" value="RNA_pol_sigma-70_dom"/>
</dbReference>
<keyword evidence="4" id="KW-0804">Transcription</keyword>
<keyword evidence="8" id="KW-1185">Reference proteome</keyword>
<accession>A0A420BIN7</accession>
<dbReference type="Pfam" id="PF04542">
    <property type="entry name" value="Sigma70_r2"/>
    <property type="match status" value="1"/>
</dbReference>
<feature type="domain" description="RNA polymerase sigma-70 region 2" evidence="5">
    <location>
        <begin position="30"/>
        <end position="96"/>
    </location>
</feature>
<organism evidence="7 8">
    <name type="scientific">Sphingobacterium detergens</name>
    <dbReference type="NCBI Taxonomy" id="1145106"/>
    <lineage>
        <taxon>Bacteria</taxon>
        <taxon>Pseudomonadati</taxon>
        <taxon>Bacteroidota</taxon>
        <taxon>Sphingobacteriia</taxon>
        <taxon>Sphingobacteriales</taxon>
        <taxon>Sphingobacteriaceae</taxon>
        <taxon>Sphingobacterium</taxon>
    </lineage>
</organism>
<dbReference type="GO" id="GO:0006352">
    <property type="term" value="P:DNA-templated transcription initiation"/>
    <property type="evidence" value="ECO:0007669"/>
    <property type="project" value="InterPro"/>
</dbReference>
<evidence type="ECO:0000256" key="1">
    <source>
        <dbReference type="ARBA" id="ARBA00010641"/>
    </source>
</evidence>
<dbReference type="InterPro" id="IPR013325">
    <property type="entry name" value="RNA_pol_sigma_r2"/>
</dbReference>
<evidence type="ECO:0000313" key="7">
    <source>
        <dbReference type="EMBL" id="RKE56537.1"/>
    </source>
</evidence>
<dbReference type="Proteomes" id="UP000286246">
    <property type="component" value="Unassembled WGS sequence"/>
</dbReference>
<evidence type="ECO:0000313" key="8">
    <source>
        <dbReference type="Proteomes" id="UP000286246"/>
    </source>
</evidence>
<protein>
    <submittedName>
        <fullName evidence="7">RNA polymerase sigma-70 factor (ECF subfamily)</fullName>
    </submittedName>
</protein>
<dbReference type="PANTHER" id="PTHR43133:SF51">
    <property type="entry name" value="RNA POLYMERASE SIGMA FACTOR"/>
    <property type="match status" value="1"/>
</dbReference>
<evidence type="ECO:0000259" key="5">
    <source>
        <dbReference type="Pfam" id="PF04542"/>
    </source>
</evidence>